<name>A0A1Y3Z6P9_9BACE</name>
<feature type="signal peptide" evidence="1">
    <location>
        <begin position="1"/>
        <end position="19"/>
    </location>
</feature>
<feature type="chain" id="PRO_5010983931" evidence="1">
    <location>
        <begin position="20"/>
        <end position="167"/>
    </location>
</feature>
<dbReference type="AlphaFoldDB" id="A0A1Y3Z6P9"/>
<reference evidence="3" key="1">
    <citation type="submission" date="2017-04" db="EMBL/GenBank/DDBJ databases">
        <title>Function of individual gut microbiota members based on whole genome sequencing of pure cultures obtained from chicken caecum.</title>
        <authorList>
            <person name="Medvecky M."/>
            <person name="Cejkova D."/>
            <person name="Polansky O."/>
            <person name="Karasova D."/>
            <person name="Kubasova T."/>
            <person name="Cizek A."/>
            <person name="Rychlik I."/>
        </authorList>
    </citation>
    <scope>NUCLEOTIDE SEQUENCE [LARGE SCALE GENOMIC DNA]</scope>
    <source>
        <strain evidence="3">An43</strain>
    </source>
</reference>
<evidence type="ECO:0000256" key="1">
    <source>
        <dbReference type="SAM" id="SignalP"/>
    </source>
</evidence>
<dbReference type="Proteomes" id="UP000195386">
    <property type="component" value="Unassembled WGS sequence"/>
</dbReference>
<dbReference type="EMBL" id="NFII01000003">
    <property type="protein sequence ID" value="OUO02211.1"/>
    <property type="molecule type" value="Genomic_DNA"/>
</dbReference>
<comment type="caution">
    <text evidence="2">The sequence shown here is derived from an EMBL/GenBank/DDBJ whole genome shotgun (WGS) entry which is preliminary data.</text>
</comment>
<protein>
    <submittedName>
        <fullName evidence="2">Entericidin EcnA/B family protein</fullName>
    </submittedName>
</protein>
<organism evidence="2 3">
    <name type="scientific">Bacteroides clarus</name>
    <dbReference type="NCBI Taxonomy" id="626929"/>
    <lineage>
        <taxon>Bacteria</taxon>
        <taxon>Pseudomonadati</taxon>
        <taxon>Bacteroidota</taxon>
        <taxon>Bacteroidia</taxon>
        <taxon>Bacteroidales</taxon>
        <taxon>Bacteroidaceae</taxon>
        <taxon>Bacteroides</taxon>
    </lineage>
</organism>
<dbReference type="Gene3D" id="2.40.128.220">
    <property type="match status" value="1"/>
</dbReference>
<proteinExistence type="predicted"/>
<accession>A0A1Y3Z6P9</accession>
<keyword evidence="1" id="KW-0732">Signal</keyword>
<dbReference type="PROSITE" id="PS51257">
    <property type="entry name" value="PROKAR_LIPOPROTEIN"/>
    <property type="match status" value="1"/>
</dbReference>
<dbReference type="Pfam" id="PF12888">
    <property type="entry name" value="Lipid_bd"/>
    <property type="match status" value="1"/>
</dbReference>
<dbReference type="RefSeq" id="WP_087425647.1">
    <property type="nucleotide sequence ID" value="NZ_CAMMFP010000007.1"/>
</dbReference>
<gene>
    <name evidence="2" type="ORF">B5F97_05390</name>
</gene>
<dbReference type="InterPro" id="IPR024404">
    <property type="entry name" value="Lipid-bd_put"/>
</dbReference>
<evidence type="ECO:0000313" key="2">
    <source>
        <dbReference type="EMBL" id="OUO02211.1"/>
    </source>
</evidence>
<evidence type="ECO:0000313" key="3">
    <source>
        <dbReference type="Proteomes" id="UP000195386"/>
    </source>
</evidence>
<sequence length="167" mass="18136">MKKYIILLLLATVSFTFTACDNETEPGGTAVEKMAGTWYVTWEQKNAQGEWEDVLGGTVELNTYNTAANVPTEMWLKEGYLLNTALKVATNYAGRTFEMAEQTVSVAPEVWGASEITLNITGGKVLADAATTPSGMPADSIVFFVNVQGDDTYKIAGFRRTGFPADE</sequence>
<dbReference type="InterPro" id="IPR038668">
    <property type="entry name" value="Lipid-bd_sf"/>
</dbReference>